<dbReference type="CDD" id="cd06532">
    <property type="entry name" value="Glyco_transf_25"/>
    <property type="match status" value="1"/>
</dbReference>
<proteinExistence type="inferred from homology"/>
<dbReference type="InterPro" id="IPR002654">
    <property type="entry name" value="Glyco_trans_25"/>
</dbReference>
<dbReference type="OrthoDB" id="47375at2759"/>
<evidence type="ECO:0000313" key="7">
    <source>
        <dbReference type="Proteomes" id="UP000799770"/>
    </source>
</evidence>
<evidence type="ECO:0000256" key="1">
    <source>
        <dbReference type="ARBA" id="ARBA00006721"/>
    </source>
</evidence>
<keyword evidence="2" id="KW-0328">Glycosyltransferase</keyword>
<organism evidence="6 7">
    <name type="scientific">Lophiotrema nucula</name>
    <dbReference type="NCBI Taxonomy" id="690887"/>
    <lineage>
        <taxon>Eukaryota</taxon>
        <taxon>Fungi</taxon>
        <taxon>Dikarya</taxon>
        <taxon>Ascomycota</taxon>
        <taxon>Pezizomycotina</taxon>
        <taxon>Dothideomycetes</taxon>
        <taxon>Pleosporomycetidae</taxon>
        <taxon>Pleosporales</taxon>
        <taxon>Lophiotremataceae</taxon>
        <taxon>Lophiotrema</taxon>
    </lineage>
</organism>
<name>A0A6A5ZP79_9PLEO</name>
<dbReference type="InterPro" id="IPR050757">
    <property type="entry name" value="Collagen_mod_GT25"/>
</dbReference>
<evidence type="ECO:0000313" key="6">
    <source>
        <dbReference type="EMBL" id="KAF2121036.1"/>
    </source>
</evidence>
<evidence type="ECO:0000256" key="3">
    <source>
        <dbReference type="ARBA" id="ARBA00022679"/>
    </source>
</evidence>
<reference evidence="6" key="1">
    <citation type="journal article" date="2020" name="Stud. Mycol.">
        <title>101 Dothideomycetes genomes: a test case for predicting lifestyles and emergence of pathogens.</title>
        <authorList>
            <person name="Haridas S."/>
            <person name="Albert R."/>
            <person name="Binder M."/>
            <person name="Bloem J."/>
            <person name="Labutti K."/>
            <person name="Salamov A."/>
            <person name="Andreopoulos B."/>
            <person name="Baker S."/>
            <person name="Barry K."/>
            <person name="Bills G."/>
            <person name="Bluhm B."/>
            <person name="Cannon C."/>
            <person name="Castanera R."/>
            <person name="Culley D."/>
            <person name="Daum C."/>
            <person name="Ezra D."/>
            <person name="Gonzalez J."/>
            <person name="Henrissat B."/>
            <person name="Kuo A."/>
            <person name="Liang C."/>
            <person name="Lipzen A."/>
            <person name="Lutzoni F."/>
            <person name="Magnuson J."/>
            <person name="Mondo S."/>
            <person name="Nolan M."/>
            <person name="Ohm R."/>
            <person name="Pangilinan J."/>
            <person name="Park H.-J."/>
            <person name="Ramirez L."/>
            <person name="Alfaro M."/>
            <person name="Sun H."/>
            <person name="Tritt A."/>
            <person name="Yoshinaga Y."/>
            <person name="Zwiers L.-H."/>
            <person name="Turgeon B."/>
            <person name="Goodwin S."/>
            <person name="Spatafora J."/>
            <person name="Crous P."/>
            <person name="Grigoriev I."/>
        </authorList>
    </citation>
    <scope>NUCLEOTIDE SEQUENCE</scope>
    <source>
        <strain evidence="6">CBS 627.86</strain>
    </source>
</reference>
<dbReference type="AlphaFoldDB" id="A0A6A5ZP79"/>
<evidence type="ECO:0008006" key="8">
    <source>
        <dbReference type="Google" id="ProtNLM"/>
    </source>
</evidence>
<accession>A0A6A5ZP79</accession>
<protein>
    <recommendedName>
        <fullName evidence="8">Glycosyltransferase family 25 protein</fullName>
    </recommendedName>
</protein>
<dbReference type="PANTHER" id="PTHR10730">
    <property type="entry name" value="PROCOLLAGEN-LYSINE,2-OXOGLUTARATE 5-DIOXYGENASE/GLYCOSYLTRANSFERASE 25 FAMILY MEMBER"/>
    <property type="match status" value="1"/>
</dbReference>
<keyword evidence="5" id="KW-0472">Membrane</keyword>
<evidence type="ECO:0000256" key="5">
    <source>
        <dbReference type="SAM" id="Phobius"/>
    </source>
</evidence>
<gene>
    <name evidence="6" type="ORF">BDV96DRAFT_672175</name>
</gene>
<dbReference type="PANTHER" id="PTHR10730:SF53">
    <property type="entry name" value="GLYCOSYLTRANSFERASE 25 FAMILY MEMBER"/>
    <property type="match status" value="1"/>
</dbReference>
<comment type="similarity">
    <text evidence="1">Belongs to the glycosyltransferase 25 family.</text>
</comment>
<keyword evidence="7" id="KW-1185">Reference proteome</keyword>
<sequence length="427" mass="48983">MLTQASRRIRPHILRIVAFCVIFLVTLWLLRRAFDQPIAEPLAPVPVEDDLKDIHNRTLGFEKIFVVNRPARTDRRDAMTLAAAFTDLNLSWISAVSGDQVLDLTIPLDKEPANPPRSGDKGGWRSHLHAIHAVVEQRLTTALIMEDDLDWDIRLRDQLRTFALSTRALLQPLSILLADRADPTFPQHDDTREIVNISFSDLPETARPRTSLYGDHWDVLWLGHCRMEYPSVFDEAYSLGRVVQSNDPTVPSRNYMHGEWESAKFTDDYPDHTRVTHHAKLPLCSHAYAITQRAARVILFELSIERYTDPFDVSLAQLCEGQRGPERKLTCITTQPALFKHWKPRGWVNSASDIANLRDEWKDVAGSEIIRWSVGVNMERLVRGETGDWIDQYPDTGDEEEEEEDKVQVTEPDSNQAEKGYFITRRN</sequence>
<dbReference type="EMBL" id="ML977313">
    <property type="protein sequence ID" value="KAF2121036.1"/>
    <property type="molecule type" value="Genomic_DNA"/>
</dbReference>
<dbReference type="GO" id="GO:0016740">
    <property type="term" value="F:transferase activity"/>
    <property type="evidence" value="ECO:0007669"/>
    <property type="project" value="UniProtKB-KW"/>
</dbReference>
<keyword evidence="3" id="KW-0808">Transferase</keyword>
<dbReference type="Proteomes" id="UP000799770">
    <property type="component" value="Unassembled WGS sequence"/>
</dbReference>
<evidence type="ECO:0000256" key="2">
    <source>
        <dbReference type="ARBA" id="ARBA00022676"/>
    </source>
</evidence>
<keyword evidence="5" id="KW-0812">Transmembrane</keyword>
<keyword evidence="5" id="KW-1133">Transmembrane helix</keyword>
<evidence type="ECO:0000256" key="4">
    <source>
        <dbReference type="SAM" id="MobiDB-lite"/>
    </source>
</evidence>
<feature type="transmembrane region" description="Helical" evidence="5">
    <location>
        <begin position="12"/>
        <end position="30"/>
    </location>
</feature>
<feature type="compositionally biased region" description="Acidic residues" evidence="4">
    <location>
        <begin position="396"/>
        <end position="405"/>
    </location>
</feature>
<feature type="region of interest" description="Disordered" evidence="4">
    <location>
        <begin position="388"/>
        <end position="427"/>
    </location>
</feature>